<protein>
    <submittedName>
        <fullName evidence="1">Uncharacterized protein</fullName>
    </submittedName>
</protein>
<sequence length="120" mass="12546">MEQKGGMGSPTHPVINLHPGEGISKERPGTLYPKAQSSEPCTLKSLAVALLLPVFLAESWALPCSHRLGRLWSQSGASLTGPVKTDPLLRLQTLSSPTSSSSPDPGLGEHSASRKPPAGD</sequence>
<accession>A0AC59YY34</accession>
<dbReference type="EMBL" id="OX596105">
    <property type="protein sequence ID" value="CAN0071522.1"/>
    <property type="molecule type" value="Genomic_DNA"/>
</dbReference>
<proteinExistence type="predicted"/>
<name>A0AC59YY34_RANTA</name>
<reference evidence="1" key="1">
    <citation type="submission" date="2023-05" db="EMBL/GenBank/DDBJ databases">
        <authorList>
            <consortium name="ELIXIR-Norway"/>
        </authorList>
    </citation>
    <scope>NUCLEOTIDE SEQUENCE</scope>
</reference>
<reference evidence="1" key="2">
    <citation type="submission" date="2025-03" db="EMBL/GenBank/DDBJ databases">
        <authorList>
            <consortium name="ELIXIR-Norway"/>
            <consortium name="Elixir Norway"/>
        </authorList>
    </citation>
    <scope>NUCLEOTIDE SEQUENCE</scope>
</reference>
<organism evidence="1 2">
    <name type="scientific">Rangifer tarandus platyrhynchus</name>
    <name type="common">Svalbard reindeer</name>
    <dbReference type="NCBI Taxonomy" id="3082113"/>
    <lineage>
        <taxon>Eukaryota</taxon>
        <taxon>Metazoa</taxon>
        <taxon>Chordata</taxon>
        <taxon>Craniata</taxon>
        <taxon>Vertebrata</taxon>
        <taxon>Euteleostomi</taxon>
        <taxon>Mammalia</taxon>
        <taxon>Eutheria</taxon>
        <taxon>Laurasiatheria</taxon>
        <taxon>Artiodactyla</taxon>
        <taxon>Ruminantia</taxon>
        <taxon>Pecora</taxon>
        <taxon>Cervidae</taxon>
        <taxon>Odocoileinae</taxon>
        <taxon>Rangifer</taxon>
    </lineage>
</organism>
<evidence type="ECO:0000313" key="1">
    <source>
        <dbReference type="EMBL" id="CAN0071522.1"/>
    </source>
</evidence>
<gene>
    <name evidence="1" type="ORF">MRATA1EN22A_LOCUS11598</name>
</gene>
<evidence type="ECO:0000313" key="2">
    <source>
        <dbReference type="Proteomes" id="UP001162501"/>
    </source>
</evidence>
<dbReference type="Proteomes" id="UP001162501">
    <property type="component" value="Chromosome 21"/>
</dbReference>